<proteinExistence type="predicted"/>
<dbReference type="AlphaFoldDB" id="A0A6J7P2T0"/>
<reference evidence="1" key="1">
    <citation type="submission" date="2020-05" db="EMBL/GenBank/DDBJ databases">
        <authorList>
            <person name="Chiriac C."/>
            <person name="Salcher M."/>
            <person name="Ghai R."/>
            <person name="Kavagutti S V."/>
        </authorList>
    </citation>
    <scope>NUCLEOTIDE SEQUENCE</scope>
</reference>
<organism evidence="1">
    <name type="scientific">freshwater metagenome</name>
    <dbReference type="NCBI Taxonomy" id="449393"/>
    <lineage>
        <taxon>unclassified sequences</taxon>
        <taxon>metagenomes</taxon>
        <taxon>ecological metagenomes</taxon>
    </lineage>
</organism>
<gene>
    <name evidence="1" type="ORF">UFOPK3927_01657</name>
</gene>
<name>A0A6J7P2T0_9ZZZZ</name>
<dbReference type="EMBL" id="CAFBOK010000243">
    <property type="protein sequence ID" value="CAB4997132.1"/>
    <property type="molecule type" value="Genomic_DNA"/>
</dbReference>
<accession>A0A6J7P2T0</accession>
<sequence>MIGTDDLYMVVVIEVHFETTHAFTQRALAQMHSGAIGLNSVLTADDILARCRRGDGNFHGVTPSEMERIRA</sequence>
<evidence type="ECO:0000313" key="1">
    <source>
        <dbReference type="EMBL" id="CAB4997132.1"/>
    </source>
</evidence>
<protein>
    <submittedName>
        <fullName evidence="1">Unannotated protein</fullName>
    </submittedName>
</protein>